<evidence type="ECO:0000256" key="5">
    <source>
        <dbReference type="ARBA" id="ARBA00022777"/>
    </source>
</evidence>
<dbReference type="InterPro" id="IPR035965">
    <property type="entry name" value="PAS-like_dom_sf"/>
</dbReference>
<comment type="catalytic activity">
    <reaction evidence="1">
        <text>ATP + protein L-histidine = ADP + protein N-phospho-L-histidine.</text>
        <dbReference type="EC" id="2.7.13.3"/>
    </reaction>
</comment>
<keyword evidence="5 9" id="KW-0418">Kinase</keyword>
<name>A0A7X6BEB5_9SPHN</name>
<evidence type="ECO:0000256" key="2">
    <source>
        <dbReference type="ARBA" id="ARBA00012438"/>
    </source>
</evidence>
<dbReference type="CDD" id="cd00075">
    <property type="entry name" value="HATPase"/>
    <property type="match status" value="1"/>
</dbReference>
<evidence type="ECO:0000259" key="8">
    <source>
        <dbReference type="PROSITE" id="PS50109"/>
    </source>
</evidence>
<evidence type="ECO:0000256" key="6">
    <source>
        <dbReference type="ARBA" id="ARBA00022840"/>
    </source>
</evidence>
<dbReference type="PANTHER" id="PTHR42878">
    <property type="entry name" value="TWO-COMPONENT HISTIDINE KINASE"/>
    <property type="match status" value="1"/>
</dbReference>
<evidence type="ECO:0000313" key="10">
    <source>
        <dbReference type="Proteomes" id="UP000531251"/>
    </source>
</evidence>
<dbReference type="PROSITE" id="PS50109">
    <property type="entry name" value="HIS_KIN"/>
    <property type="match status" value="1"/>
</dbReference>
<dbReference type="Pfam" id="PF02518">
    <property type="entry name" value="HATPase_c"/>
    <property type="match status" value="1"/>
</dbReference>
<dbReference type="Gene3D" id="3.30.450.20">
    <property type="entry name" value="PAS domain"/>
    <property type="match status" value="1"/>
</dbReference>
<dbReference type="PRINTS" id="PR00344">
    <property type="entry name" value="BCTRLSENSOR"/>
</dbReference>
<gene>
    <name evidence="9" type="ORF">GGR89_002945</name>
</gene>
<dbReference type="InterPro" id="IPR005467">
    <property type="entry name" value="His_kinase_dom"/>
</dbReference>
<keyword evidence="6" id="KW-0067">ATP-binding</keyword>
<dbReference type="InterPro" id="IPR036890">
    <property type="entry name" value="HATPase_C_sf"/>
</dbReference>
<keyword evidence="3" id="KW-0808">Transferase</keyword>
<evidence type="ECO:0000256" key="3">
    <source>
        <dbReference type="ARBA" id="ARBA00022679"/>
    </source>
</evidence>
<dbReference type="InterPro" id="IPR050351">
    <property type="entry name" value="BphY/WalK/GraS-like"/>
</dbReference>
<dbReference type="SMART" id="SM00387">
    <property type="entry name" value="HATPase_c"/>
    <property type="match status" value="1"/>
</dbReference>
<reference evidence="9 10" key="1">
    <citation type="submission" date="2020-03" db="EMBL/GenBank/DDBJ databases">
        <title>Genomic Encyclopedia of Type Strains, Phase IV (KMG-IV): sequencing the most valuable type-strain genomes for metagenomic binning, comparative biology and taxonomic classification.</title>
        <authorList>
            <person name="Goeker M."/>
        </authorList>
    </citation>
    <scope>NUCLEOTIDE SEQUENCE [LARGE SCALE GENOMIC DNA]</scope>
    <source>
        <strain evidence="9 10">DSM 7225</strain>
    </source>
</reference>
<protein>
    <recommendedName>
        <fullName evidence="2">histidine kinase</fullName>
        <ecNumber evidence="2">2.7.13.3</ecNumber>
    </recommendedName>
</protein>
<sequence>MIAIPSLDPVVPLAVARLDASGRLIDAEPRLRALNDRAGGEIGAPLALPGVAAVAQLAYRLGIAISRSVVAADGEEEIDLWVRAGPDRGGVRLEVSGWRVRPAWRPAGDPAREGDFLSAAGDWLWETDGALRLTFLSPEAGQRHGFDIREMLGQPLTRLFALAQDDAGQLPILSAVSAQARFDGQHAEVRGTGRMVRLAATPRHDPLGRFAGFIGAARVLDGEGVDSPRPVSPVAGSGFPRAFGKRLERALRGPLARIIANADAIGAQGEGPIRGDYAGYAGDIASAGRHLLALVEDLVDLQAIERDDFAMTRSTIDLADVARRAAGLLAVRAGEAGVRIDRPGPDAVLRVRGEFRRALQVLVNLIGNALRYSPRGAAVWIRLESEGGMGCVIVADQGKGIALDDQARIFEKFARVDPAEPGGSGLGLYIARRLARAMGGDLIVDSAPGMGARFVLMLPLVEDPERPPPPAGAP</sequence>
<dbReference type="SUPFAM" id="SSF55874">
    <property type="entry name" value="ATPase domain of HSP90 chaperone/DNA topoisomerase II/histidine kinase"/>
    <property type="match status" value="1"/>
</dbReference>
<dbReference type="EC" id="2.7.13.3" evidence="2"/>
<dbReference type="SUPFAM" id="SSF55785">
    <property type="entry name" value="PYP-like sensor domain (PAS domain)"/>
    <property type="match status" value="1"/>
</dbReference>
<proteinExistence type="predicted"/>
<dbReference type="Gene3D" id="3.30.565.10">
    <property type="entry name" value="Histidine kinase-like ATPase, C-terminal domain"/>
    <property type="match status" value="1"/>
</dbReference>
<dbReference type="AlphaFoldDB" id="A0A7X6BEB5"/>
<dbReference type="RefSeq" id="WP_125976709.1">
    <property type="nucleotide sequence ID" value="NZ_BAAADY010000011.1"/>
</dbReference>
<evidence type="ECO:0000256" key="7">
    <source>
        <dbReference type="ARBA" id="ARBA00023012"/>
    </source>
</evidence>
<evidence type="ECO:0000256" key="4">
    <source>
        <dbReference type="ARBA" id="ARBA00022741"/>
    </source>
</evidence>
<evidence type="ECO:0000313" key="9">
    <source>
        <dbReference type="EMBL" id="NJB98612.1"/>
    </source>
</evidence>
<dbReference type="EMBL" id="JAATJB010000009">
    <property type="protein sequence ID" value="NJB98612.1"/>
    <property type="molecule type" value="Genomic_DNA"/>
</dbReference>
<comment type="caution">
    <text evidence="9">The sequence shown here is derived from an EMBL/GenBank/DDBJ whole genome shotgun (WGS) entry which is preliminary data.</text>
</comment>
<dbReference type="InterPro" id="IPR004358">
    <property type="entry name" value="Sig_transdc_His_kin-like_C"/>
</dbReference>
<organism evidence="9 10">
    <name type="scientific">Sphingomonas trueperi</name>
    <dbReference type="NCBI Taxonomy" id="53317"/>
    <lineage>
        <taxon>Bacteria</taxon>
        <taxon>Pseudomonadati</taxon>
        <taxon>Pseudomonadota</taxon>
        <taxon>Alphaproteobacteria</taxon>
        <taxon>Sphingomonadales</taxon>
        <taxon>Sphingomonadaceae</taxon>
        <taxon>Sphingomonas</taxon>
    </lineage>
</organism>
<dbReference type="InterPro" id="IPR003594">
    <property type="entry name" value="HATPase_dom"/>
</dbReference>
<accession>A0A7X6BEB5</accession>
<dbReference type="GO" id="GO:0005524">
    <property type="term" value="F:ATP binding"/>
    <property type="evidence" value="ECO:0007669"/>
    <property type="project" value="UniProtKB-KW"/>
</dbReference>
<dbReference type="PANTHER" id="PTHR42878:SF7">
    <property type="entry name" value="SENSOR HISTIDINE KINASE GLRK"/>
    <property type="match status" value="1"/>
</dbReference>
<dbReference type="GO" id="GO:0007234">
    <property type="term" value="P:osmosensory signaling via phosphorelay pathway"/>
    <property type="evidence" value="ECO:0007669"/>
    <property type="project" value="TreeGrafter"/>
</dbReference>
<dbReference type="GO" id="GO:0030295">
    <property type="term" value="F:protein kinase activator activity"/>
    <property type="evidence" value="ECO:0007669"/>
    <property type="project" value="TreeGrafter"/>
</dbReference>
<keyword evidence="7" id="KW-0902">Two-component regulatory system</keyword>
<keyword evidence="4" id="KW-0547">Nucleotide-binding</keyword>
<dbReference type="Proteomes" id="UP000531251">
    <property type="component" value="Unassembled WGS sequence"/>
</dbReference>
<evidence type="ECO:0000256" key="1">
    <source>
        <dbReference type="ARBA" id="ARBA00000085"/>
    </source>
</evidence>
<dbReference type="GO" id="GO:0004673">
    <property type="term" value="F:protein histidine kinase activity"/>
    <property type="evidence" value="ECO:0007669"/>
    <property type="project" value="UniProtKB-EC"/>
</dbReference>
<feature type="domain" description="Histidine kinase" evidence="8">
    <location>
        <begin position="246"/>
        <end position="462"/>
    </location>
</feature>
<keyword evidence="10" id="KW-1185">Reference proteome</keyword>
<dbReference type="GO" id="GO:0000156">
    <property type="term" value="F:phosphorelay response regulator activity"/>
    <property type="evidence" value="ECO:0007669"/>
    <property type="project" value="TreeGrafter"/>
</dbReference>
<dbReference type="Gene3D" id="1.10.287.130">
    <property type="match status" value="1"/>
</dbReference>